<dbReference type="InterPro" id="IPR037124">
    <property type="entry name" value="Chaperonin_GroES_sf"/>
</dbReference>
<dbReference type="NCBIfam" id="NF001531">
    <property type="entry name" value="PRK00364.2-2"/>
    <property type="match status" value="1"/>
</dbReference>
<dbReference type="PANTHER" id="PTHR10772">
    <property type="entry name" value="10 KDA HEAT SHOCK PROTEIN"/>
    <property type="match status" value="1"/>
</dbReference>
<evidence type="ECO:0000256" key="4">
    <source>
        <dbReference type="RuleBase" id="RU000535"/>
    </source>
</evidence>
<comment type="caution">
    <text evidence="5">The sequence shown here is derived from an EMBL/GenBank/DDBJ whole genome shotgun (WGS) entry which is preliminary data.</text>
</comment>
<dbReference type="RefSeq" id="WP_107568061.1">
    <property type="nucleotide sequence ID" value="NZ_PYYB01000001.1"/>
</dbReference>
<dbReference type="GO" id="GO:0051087">
    <property type="term" value="F:protein-folding chaperone binding"/>
    <property type="evidence" value="ECO:0007669"/>
    <property type="project" value="TreeGrafter"/>
</dbReference>
<accession>A0A2T4UJL1</accession>
<dbReference type="SUPFAM" id="SSF50129">
    <property type="entry name" value="GroES-like"/>
    <property type="match status" value="1"/>
</dbReference>
<reference evidence="5 6" key="1">
    <citation type="submission" date="2018-03" db="EMBL/GenBank/DDBJ databases">
        <title>Aquarubrobacter algicola gen. nov., sp. nov., a novel actinobacterium isolated from shallow eutrophic lake during the end of cyanobacterial harmful algal blooms.</title>
        <authorList>
            <person name="Chun S.J."/>
        </authorList>
    </citation>
    <scope>NUCLEOTIDE SEQUENCE [LARGE SCALE GENOMIC DNA]</scope>
    <source>
        <strain evidence="5 6">Seoho-28</strain>
    </source>
</reference>
<keyword evidence="6" id="KW-1185">Reference proteome</keyword>
<gene>
    <name evidence="3" type="primary">groES</name>
    <name evidence="3" type="synonym">groS</name>
    <name evidence="5" type="ORF">C7Y72_07100</name>
</gene>
<dbReference type="PRINTS" id="PR00297">
    <property type="entry name" value="CHAPERONIN10"/>
</dbReference>
<dbReference type="GO" id="GO:0005524">
    <property type="term" value="F:ATP binding"/>
    <property type="evidence" value="ECO:0007669"/>
    <property type="project" value="InterPro"/>
</dbReference>
<dbReference type="InterPro" id="IPR020818">
    <property type="entry name" value="Chaperonin_GroES"/>
</dbReference>
<dbReference type="NCBIfam" id="NF001533">
    <property type="entry name" value="PRK00364.2-4"/>
    <property type="match status" value="1"/>
</dbReference>
<keyword evidence="3" id="KW-0963">Cytoplasm</keyword>
<dbReference type="GO" id="GO:0051082">
    <property type="term" value="F:unfolded protein binding"/>
    <property type="evidence" value="ECO:0007669"/>
    <property type="project" value="TreeGrafter"/>
</dbReference>
<evidence type="ECO:0000313" key="5">
    <source>
        <dbReference type="EMBL" id="PTL59433.1"/>
    </source>
</evidence>
<comment type="function">
    <text evidence="3 4">Together with the chaperonin GroEL, plays an essential role in assisting protein folding. The GroEL-GroES system forms a nano-cage that allows encapsulation of the non-native substrate proteins and provides a physical environment optimized to promote and accelerate protein folding. GroES binds to the apical surface of the GroEL ring, thereby capping the opening of the GroEL channel.</text>
</comment>
<evidence type="ECO:0000256" key="3">
    <source>
        <dbReference type="HAMAP-Rule" id="MF_00580"/>
    </source>
</evidence>
<dbReference type="GO" id="GO:0044183">
    <property type="term" value="F:protein folding chaperone"/>
    <property type="evidence" value="ECO:0007669"/>
    <property type="project" value="InterPro"/>
</dbReference>
<dbReference type="Pfam" id="PF00166">
    <property type="entry name" value="Cpn10"/>
    <property type="match status" value="1"/>
</dbReference>
<dbReference type="NCBIfam" id="NF001530">
    <property type="entry name" value="PRK00364.1-6"/>
    <property type="match status" value="1"/>
</dbReference>
<dbReference type="HAMAP" id="MF_00580">
    <property type="entry name" value="CH10"/>
    <property type="match status" value="1"/>
</dbReference>
<dbReference type="OrthoDB" id="9806791at2"/>
<dbReference type="SMART" id="SM00883">
    <property type="entry name" value="Cpn10"/>
    <property type="match status" value="1"/>
</dbReference>
<dbReference type="NCBIfam" id="NF001534">
    <property type="entry name" value="PRK00364.2-5"/>
    <property type="match status" value="1"/>
</dbReference>
<dbReference type="GO" id="GO:0005737">
    <property type="term" value="C:cytoplasm"/>
    <property type="evidence" value="ECO:0007669"/>
    <property type="project" value="UniProtKB-SubCell"/>
</dbReference>
<dbReference type="InterPro" id="IPR011032">
    <property type="entry name" value="GroES-like_sf"/>
</dbReference>
<comment type="subcellular location">
    <subcellularLocation>
        <location evidence="3">Cytoplasm</location>
    </subcellularLocation>
</comment>
<evidence type="ECO:0000256" key="1">
    <source>
        <dbReference type="ARBA" id="ARBA00006975"/>
    </source>
</evidence>
<evidence type="ECO:0000313" key="6">
    <source>
        <dbReference type="Proteomes" id="UP000240739"/>
    </source>
</evidence>
<dbReference type="GO" id="GO:0046872">
    <property type="term" value="F:metal ion binding"/>
    <property type="evidence" value="ECO:0007669"/>
    <property type="project" value="TreeGrafter"/>
</dbReference>
<sequence length="98" mass="10492">MSLNLKPLGDRLIVRAIDEEETTASGLVLPDTAKEKPQKGEVLAVGDGKLEDDGKRIPLDVAAGDTVLYSKYGGTEIKVDGEDLLVLRESDVLAKVTK</sequence>
<organism evidence="5 6">
    <name type="scientific">Paraconexibacter algicola</name>
    <dbReference type="NCBI Taxonomy" id="2133960"/>
    <lineage>
        <taxon>Bacteria</taxon>
        <taxon>Bacillati</taxon>
        <taxon>Actinomycetota</taxon>
        <taxon>Thermoleophilia</taxon>
        <taxon>Solirubrobacterales</taxon>
        <taxon>Paraconexibacteraceae</taxon>
        <taxon>Paraconexibacter</taxon>
    </lineage>
</organism>
<comment type="subunit">
    <text evidence="3">Heptamer of 7 subunits arranged in a ring. Interacts with the chaperonin GroEL.</text>
</comment>
<dbReference type="NCBIfam" id="NF001527">
    <property type="entry name" value="PRK00364.1-2"/>
    <property type="match status" value="1"/>
</dbReference>
<protein>
    <recommendedName>
        <fullName evidence="3">Co-chaperonin GroES</fullName>
    </recommendedName>
    <alternativeName>
        <fullName evidence="3">10 kDa chaperonin</fullName>
    </alternativeName>
    <alternativeName>
        <fullName evidence="3">Chaperonin-10</fullName>
        <shortName evidence="3">Cpn10</shortName>
    </alternativeName>
</protein>
<dbReference type="PROSITE" id="PS00681">
    <property type="entry name" value="CHAPERONINS_CPN10"/>
    <property type="match status" value="1"/>
</dbReference>
<dbReference type="FunFam" id="2.30.33.40:FF:000001">
    <property type="entry name" value="10 kDa chaperonin"/>
    <property type="match status" value="1"/>
</dbReference>
<comment type="similarity">
    <text evidence="1 3 4">Belongs to the GroES chaperonin family.</text>
</comment>
<dbReference type="PANTHER" id="PTHR10772:SF58">
    <property type="entry name" value="CO-CHAPERONIN GROES"/>
    <property type="match status" value="1"/>
</dbReference>
<dbReference type="EMBL" id="PYYB01000001">
    <property type="protein sequence ID" value="PTL59433.1"/>
    <property type="molecule type" value="Genomic_DNA"/>
</dbReference>
<evidence type="ECO:0000256" key="2">
    <source>
        <dbReference type="ARBA" id="ARBA00023186"/>
    </source>
</evidence>
<keyword evidence="2 3" id="KW-0143">Chaperone</keyword>
<dbReference type="Gene3D" id="2.30.33.40">
    <property type="entry name" value="GroES chaperonin"/>
    <property type="match status" value="1"/>
</dbReference>
<proteinExistence type="inferred from homology"/>
<dbReference type="CDD" id="cd00320">
    <property type="entry name" value="cpn10"/>
    <property type="match status" value="1"/>
</dbReference>
<dbReference type="AlphaFoldDB" id="A0A2T4UJL1"/>
<dbReference type="Proteomes" id="UP000240739">
    <property type="component" value="Unassembled WGS sequence"/>
</dbReference>
<name>A0A2T4UJL1_9ACTN</name>
<dbReference type="InterPro" id="IPR018369">
    <property type="entry name" value="Chaprnonin_Cpn10_CS"/>
</dbReference>